<dbReference type="PANTHER" id="PTHR11606:SF13">
    <property type="entry name" value="GLUTAMATE DEHYDROGENASE 1, MITOCHONDRIAL"/>
    <property type="match status" value="1"/>
</dbReference>
<dbReference type="GO" id="GO:0006538">
    <property type="term" value="P:L-glutamate catabolic process"/>
    <property type="evidence" value="ECO:0007669"/>
    <property type="project" value="TreeGrafter"/>
</dbReference>
<reference evidence="3 4" key="2">
    <citation type="submission" date="2018-11" db="EMBL/GenBank/DDBJ databases">
        <authorList>
            <consortium name="Pathogen Informatics"/>
        </authorList>
    </citation>
    <scope>NUCLEOTIDE SEQUENCE [LARGE SCALE GENOMIC DNA]</scope>
</reference>
<dbReference type="AlphaFoldDB" id="A0A0M3JH52"/>
<evidence type="ECO:0000313" key="5">
    <source>
        <dbReference type="WBParaSite" id="ASIM_0000696301-mRNA-1"/>
    </source>
</evidence>
<dbReference type="Pfam" id="PF00208">
    <property type="entry name" value="ELFV_dehydrog"/>
    <property type="match status" value="1"/>
</dbReference>
<feature type="domain" description="Glutamate/phenylalanine/leucine/valine/L-tryptophan dehydrogenase C-terminal" evidence="2">
    <location>
        <begin position="2"/>
        <end position="112"/>
    </location>
</feature>
<dbReference type="InterPro" id="IPR006096">
    <property type="entry name" value="Glu/Leu/Phe/Val/Trp_DH_C"/>
</dbReference>
<evidence type="ECO:0000256" key="1">
    <source>
        <dbReference type="ARBA" id="ARBA00023002"/>
    </source>
</evidence>
<gene>
    <name evidence="3" type="ORF">ASIM_LOCUS6734</name>
</gene>
<evidence type="ECO:0000313" key="4">
    <source>
        <dbReference type="Proteomes" id="UP000267096"/>
    </source>
</evidence>
<dbReference type="Proteomes" id="UP000267096">
    <property type="component" value="Unassembled WGS sequence"/>
</dbReference>
<dbReference type="InterPro" id="IPR036291">
    <property type="entry name" value="NAD(P)-bd_dom_sf"/>
</dbReference>
<organism evidence="5">
    <name type="scientific">Anisakis simplex</name>
    <name type="common">Herring worm</name>
    <dbReference type="NCBI Taxonomy" id="6269"/>
    <lineage>
        <taxon>Eukaryota</taxon>
        <taxon>Metazoa</taxon>
        <taxon>Ecdysozoa</taxon>
        <taxon>Nematoda</taxon>
        <taxon>Chromadorea</taxon>
        <taxon>Rhabditida</taxon>
        <taxon>Spirurina</taxon>
        <taxon>Ascaridomorpha</taxon>
        <taxon>Ascaridoidea</taxon>
        <taxon>Anisakidae</taxon>
        <taxon>Anisakis</taxon>
        <taxon>Anisakis simplex complex</taxon>
    </lineage>
</organism>
<dbReference type="PANTHER" id="PTHR11606">
    <property type="entry name" value="GLUTAMATE DEHYDROGENASE"/>
    <property type="match status" value="1"/>
</dbReference>
<dbReference type="SMART" id="SM00839">
    <property type="entry name" value="ELFV_dehydrog"/>
    <property type="match status" value="1"/>
</dbReference>
<protein>
    <submittedName>
        <fullName evidence="5">Glutamate dehydrogenase, mitochondrial (inferred by orthology to a D. melanogaster protein)</fullName>
    </submittedName>
</protein>
<dbReference type="Gene3D" id="3.40.50.720">
    <property type="entry name" value="NAD(P)-binding Rossmann-like Domain"/>
    <property type="match status" value="1"/>
</dbReference>
<sequence length="112" mass="12462">MGKVGLSTGFEGKTYILQGFGNVGLHTMRYLHRAGAICLGVQEYNCSIHNKNGIHPKELEDWVIEHGTIKGFPKAEAFEPFTDLMYEPCDIFIPAACEKVLHKGNANRIQAK</sequence>
<dbReference type="OrthoDB" id="5854192at2759"/>
<evidence type="ECO:0000313" key="3">
    <source>
        <dbReference type="EMBL" id="VDK27677.1"/>
    </source>
</evidence>
<dbReference type="GO" id="GO:0004352">
    <property type="term" value="F:glutamate dehydrogenase (NAD+) activity"/>
    <property type="evidence" value="ECO:0007669"/>
    <property type="project" value="TreeGrafter"/>
</dbReference>
<dbReference type="EMBL" id="UYRR01015099">
    <property type="protein sequence ID" value="VDK27677.1"/>
    <property type="molecule type" value="Genomic_DNA"/>
</dbReference>
<accession>A0A0M3JH52</accession>
<evidence type="ECO:0000259" key="2">
    <source>
        <dbReference type="SMART" id="SM00839"/>
    </source>
</evidence>
<dbReference type="WBParaSite" id="ASIM_0000696301-mRNA-1">
    <property type="protein sequence ID" value="ASIM_0000696301-mRNA-1"/>
    <property type="gene ID" value="ASIM_0000696301"/>
</dbReference>
<keyword evidence="4" id="KW-1185">Reference proteome</keyword>
<dbReference type="SUPFAM" id="SSF51735">
    <property type="entry name" value="NAD(P)-binding Rossmann-fold domains"/>
    <property type="match status" value="1"/>
</dbReference>
<keyword evidence="1" id="KW-0560">Oxidoreductase</keyword>
<proteinExistence type="predicted"/>
<reference evidence="5" key="1">
    <citation type="submission" date="2017-02" db="UniProtKB">
        <authorList>
            <consortium name="WormBaseParasite"/>
        </authorList>
    </citation>
    <scope>IDENTIFICATION</scope>
</reference>
<dbReference type="GO" id="GO:0005739">
    <property type="term" value="C:mitochondrion"/>
    <property type="evidence" value="ECO:0007669"/>
    <property type="project" value="TreeGrafter"/>
</dbReference>
<name>A0A0M3JH52_ANISI</name>